<dbReference type="Gene3D" id="3.40.630.30">
    <property type="match status" value="1"/>
</dbReference>
<proteinExistence type="inferred from homology"/>
<dbReference type="InterPro" id="IPR039135">
    <property type="entry name" value="NAT9-like"/>
</dbReference>
<dbReference type="SUPFAM" id="SSF55729">
    <property type="entry name" value="Acyl-CoA N-acyltransferases (Nat)"/>
    <property type="match status" value="1"/>
</dbReference>
<keyword evidence="2" id="KW-0808">Transferase</keyword>
<dbReference type="FunFam" id="3.40.630.30:FF:000132">
    <property type="entry name" value="N-acetyltransferase 9-like protein"/>
    <property type="match status" value="1"/>
</dbReference>
<feature type="domain" description="N-acetyltransferase" evidence="5">
    <location>
        <begin position="14"/>
        <end position="181"/>
    </location>
</feature>
<evidence type="ECO:0000259" key="5">
    <source>
        <dbReference type="PROSITE" id="PS51186"/>
    </source>
</evidence>
<evidence type="ECO:0000256" key="1">
    <source>
        <dbReference type="ARBA" id="ARBA00009342"/>
    </source>
</evidence>
<comment type="similarity">
    <text evidence="1">Belongs to the acetyltransferase family. GNAT subfamily.</text>
</comment>
<dbReference type="Proteomes" id="UP000095287">
    <property type="component" value="Unplaced"/>
</dbReference>
<dbReference type="InterPro" id="IPR000182">
    <property type="entry name" value="GNAT_dom"/>
</dbReference>
<dbReference type="GO" id="GO:0008080">
    <property type="term" value="F:N-acetyltransferase activity"/>
    <property type="evidence" value="ECO:0007669"/>
    <property type="project" value="InterPro"/>
</dbReference>
<evidence type="ECO:0000313" key="6">
    <source>
        <dbReference type="Proteomes" id="UP000095287"/>
    </source>
</evidence>
<evidence type="ECO:0000256" key="2">
    <source>
        <dbReference type="ARBA" id="ARBA00022679"/>
    </source>
</evidence>
<dbReference type="PROSITE" id="PS51186">
    <property type="entry name" value="GNAT"/>
    <property type="match status" value="1"/>
</dbReference>
<keyword evidence="6" id="KW-1185">Reference proteome</keyword>
<organism evidence="6 7">
    <name type="scientific">Steinernema glaseri</name>
    <dbReference type="NCBI Taxonomy" id="37863"/>
    <lineage>
        <taxon>Eukaryota</taxon>
        <taxon>Metazoa</taxon>
        <taxon>Ecdysozoa</taxon>
        <taxon>Nematoda</taxon>
        <taxon>Chromadorea</taxon>
        <taxon>Rhabditida</taxon>
        <taxon>Tylenchina</taxon>
        <taxon>Panagrolaimomorpha</taxon>
        <taxon>Strongyloidoidea</taxon>
        <taxon>Steinernematidae</taxon>
        <taxon>Steinernema</taxon>
    </lineage>
</organism>
<dbReference type="WBParaSite" id="L893_g22037.t1">
    <property type="protein sequence ID" value="L893_g22037.t1"/>
    <property type="gene ID" value="L893_g22037"/>
</dbReference>
<reference evidence="7" key="1">
    <citation type="submission" date="2016-11" db="UniProtKB">
        <authorList>
            <consortium name="WormBaseParasite"/>
        </authorList>
    </citation>
    <scope>IDENTIFICATION</scope>
</reference>
<sequence>MRINRDTVLIGQRVILVPYEEKHVDKYHKWMESEELREMTASERLTREQEYEMQRSWREDEDKCTFIVVSKEKHEECGDEIASMIGDVNIFVNSFDEEPIGEVELMIAEEASRGKGLGSEIVSIMLQYAMDRLKLSHFEVKISDDNARSSKLFQRLGFEESSYSEVFRERTFKFNNSKTEDLKNLASYDELSYFNWTKK</sequence>
<dbReference type="PANTHER" id="PTHR13256:SF16">
    <property type="entry name" value="ALPHA_BETA-TUBULIN-N-ACETYLTRANSFERASE 9"/>
    <property type="match status" value="1"/>
</dbReference>
<evidence type="ECO:0000256" key="3">
    <source>
        <dbReference type="ARBA" id="ARBA00023315"/>
    </source>
</evidence>
<dbReference type="PANTHER" id="PTHR13256">
    <property type="entry name" value="N-ACETYLTRANSFERASE 9"/>
    <property type="match status" value="1"/>
</dbReference>
<evidence type="ECO:0000256" key="4">
    <source>
        <dbReference type="ARBA" id="ARBA00069551"/>
    </source>
</evidence>
<accession>A0A1I7Z211</accession>
<dbReference type="InterPro" id="IPR016181">
    <property type="entry name" value="Acyl_CoA_acyltransferase"/>
</dbReference>
<protein>
    <recommendedName>
        <fullName evidence="4">N-acetyltransferase 9-like protein</fullName>
    </recommendedName>
</protein>
<name>A0A1I7Z211_9BILA</name>
<keyword evidence="3" id="KW-0012">Acyltransferase</keyword>
<evidence type="ECO:0000313" key="7">
    <source>
        <dbReference type="WBParaSite" id="L893_g22037.t1"/>
    </source>
</evidence>
<dbReference type="Pfam" id="PF13302">
    <property type="entry name" value="Acetyltransf_3"/>
    <property type="match status" value="1"/>
</dbReference>
<dbReference type="AlphaFoldDB" id="A0A1I7Z211"/>